<keyword evidence="3" id="KW-0804">Transcription</keyword>
<dbReference type="OrthoDB" id="252678at2"/>
<accession>A0A1W7CTE7</accession>
<evidence type="ECO:0000256" key="1">
    <source>
        <dbReference type="ARBA" id="ARBA00023015"/>
    </source>
</evidence>
<evidence type="ECO:0000256" key="2">
    <source>
        <dbReference type="ARBA" id="ARBA00023125"/>
    </source>
</evidence>
<keyword evidence="2" id="KW-0238">DNA-binding</keyword>
<dbReference type="Proteomes" id="UP000194218">
    <property type="component" value="Chromosome"/>
</dbReference>
<dbReference type="PROSITE" id="PS50943">
    <property type="entry name" value="HTH_CROC1"/>
    <property type="match status" value="1"/>
</dbReference>
<feature type="region of interest" description="Disordered" evidence="4">
    <location>
        <begin position="330"/>
        <end position="360"/>
    </location>
</feature>
<evidence type="ECO:0000256" key="3">
    <source>
        <dbReference type="ARBA" id="ARBA00023163"/>
    </source>
</evidence>
<reference evidence="7" key="1">
    <citation type="submission" date="2017-05" db="EMBL/GenBank/DDBJ databases">
        <title>Complete genome sequence of Streptomyces sp. SCSIO 03032 revealed the diverse biosynthetic pathways for its bioactive secondary metabolites.</title>
        <authorList>
            <person name="Ma L."/>
            <person name="Zhu Y."/>
            <person name="Zhang W."/>
            <person name="Zhang G."/>
            <person name="Tian X."/>
            <person name="Zhang S."/>
            <person name="Zhang C."/>
        </authorList>
    </citation>
    <scope>NUCLEOTIDE SEQUENCE [LARGE SCALE GENOMIC DNA]</scope>
    <source>
        <strain evidence="7">SCSIO 03032</strain>
    </source>
</reference>
<dbReference type="PROSITE" id="PS50932">
    <property type="entry name" value="HTH_LACI_2"/>
    <property type="match status" value="1"/>
</dbReference>
<evidence type="ECO:0000259" key="5">
    <source>
        <dbReference type="PROSITE" id="PS50932"/>
    </source>
</evidence>
<feature type="domain" description="HTH cro/C1-type" evidence="6">
    <location>
        <begin position="3"/>
        <end position="46"/>
    </location>
</feature>
<proteinExistence type="predicted"/>
<name>A0A1W7CTE7_9ACTN</name>
<dbReference type="InterPro" id="IPR028082">
    <property type="entry name" value="Peripla_BP_I"/>
</dbReference>
<dbReference type="AlphaFoldDB" id="A0A1W7CTE7"/>
<dbReference type="InterPro" id="IPR000843">
    <property type="entry name" value="HTH_LacI"/>
</dbReference>
<dbReference type="CDD" id="cd01392">
    <property type="entry name" value="HTH_LacI"/>
    <property type="match status" value="1"/>
</dbReference>
<sequence>MVTIKDVAERAGVAPSTVSYVLSGSRKISAETAAAVRAAIAELGYHPRASARTLRSARSEVLVLAVPRDPGKYRAMDGRFAIEISDAARGHGYDVLLMTEPGGVEGLLRVARSGLADAAVLMAVAEADPRLAALRALDFPVVLLGHGDDREEAGVSWVDLDWAAAVALAVRETAAAGHRRMVFWASADHEIAARRGYALHGLAGARAAAAETGADVRVQPSTSDPHELRTRLHAALTAEPRPTALVIQHLIPLPLLLAEVSALGLRLPRDLQVVLVGSLPDEPGGPEVPRIDLPVGQMSAAVAGLAAEAIGGAAPRHELIAPRLATAPGILPPADVDGGDAGGRDARRHTPRLENTNRCD</sequence>
<organism evidence="7 8">
    <name type="scientific">Streptomyces marincola</name>
    <dbReference type="NCBI Taxonomy" id="2878388"/>
    <lineage>
        <taxon>Bacteria</taxon>
        <taxon>Bacillati</taxon>
        <taxon>Actinomycetota</taxon>
        <taxon>Actinomycetes</taxon>
        <taxon>Kitasatosporales</taxon>
        <taxon>Streptomycetaceae</taxon>
        <taxon>Streptomyces</taxon>
    </lineage>
</organism>
<evidence type="ECO:0000259" key="6">
    <source>
        <dbReference type="PROSITE" id="PS50943"/>
    </source>
</evidence>
<dbReference type="KEGG" id="smao:CAG99_01400"/>
<gene>
    <name evidence="7" type="ORF">CAG99_01400</name>
</gene>
<dbReference type="InterPro" id="IPR001387">
    <property type="entry name" value="Cro/C1-type_HTH"/>
</dbReference>
<dbReference type="Gene3D" id="1.10.260.40">
    <property type="entry name" value="lambda repressor-like DNA-binding domains"/>
    <property type="match status" value="1"/>
</dbReference>
<dbReference type="SMART" id="SM00354">
    <property type="entry name" value="HTH_LACI"/>
    <property type="match status" value="1"/>
</dbReference>
<dbReference type="SUPFAM" id="SSF47413">
    <property type="entry name" value="lambda repressor-like DNA-binding domains"/>
    <property type="match status" value="1"/>
</dbReference>
<dbReference type="InterPro" id="IPR010982">
    <property type="entry name" value="Lambda_DNA-bd_dom_sf"/>
</dbReference>
<keyword evidence="1" id="KW-0805">Transcription regulation</keyword>
<dbReference type="Pfam" id="PF13377">
    <property type="entry name" value="Peripla_BP_3"/>
    <property type="match status" value="1"/>
</dbReference>
<dbReference type="Pfam" id="PF00356">
    <property type="entry name" value="LacI"/>
    <property type="match status" value="1"/>
</dbReference>
<evidence type="ECO:0000313" key="7">
    <source>
        <dbReference type="EMBL" id="ARQ67660.1"/>
    </source>
</evidence>
<dbReference type="PANTHER" id="PTHR30146:SF153">
    <property type="entry name" value="LACTOSE OPERON REPRESSOR"/>
    <property type="match status" value="1"/>
</dbReference>
<dbReference type="GO" id="GO:0000976">
    <property type="term" value="F:transcription cis-regulatory region binding"/>
    <property type="evidence" value="ECO:0007669"/>
    <property type="project" value="TreeGrafter"/>
</dbReference>
<dbReference type="PANTHER" id="PTHR30146">
    <property type="entry name" value="LACI-RELATED TRANSCRIPTIONAL REPRESSOR"/>
    <property type="match status" value="1"/>
</dbReference>
<evidence type="ECO:0000313" key="8">
    <source>
        <dbReference type="Proteomes" id="UP000194218"/>
    </source>
</evidence>
<dbReference type="GO" id="GO:0003700">
    <property type="term" value="F:DNA-binding transcription factor activity"/>
    <property type="evidence" value="ECO:0007669"/>
    <property type="project" value="TreeGrafter"/>
</dbReference>
<keyword evidence="8" id="KW-1185">Reference proteome</keyword>
<evidence type="ECO:0000256" key="4">
    <source>
        <dbReference type="SAM" id="MobiDB-lite"/>
    </source>
</evidence>
<dbReference type="Gene3D" id="3.40.50.2300">
    <property type="match status" value="2"/>
</dbReference>
<feature type="domain" description="HTH lacI-type" evidence="5">
    <location>
        <begin position="2"/>
        <end position="56"/>
    </location>
</feature>
<dbReference type="EMBL" id="CP021121">
    <property type="protein sequence ID" value="ARQ67660.1"/>
    <property type="molecule type" value="Genomic_DNA"/>
</dbReference>
<dbReference type="SUPFAM" id="SSF53822">
    <property type="entry name" value="Periplasmic binding protein-like I"/>
    <property type="match status" value="1"/>
</dbReference>
<protein>
    <submittedName>
        <fullName evidence="7">Transcriptional regulator</fullName>
    </submittedName>
</protein>
<feature type="compositionally biased region" description="Basic and acidic residues" evidence="4">
    <location>
        <begin position="351"/>
        <end position="360"/>
    </location>
</feature>
<dbReference type="InterPro" id="IPR046335">
    <property type="entry name" value="LacI/GalR-like_sensor"/>
</dbReference>